<feature type="transmembrane region" description="Helical" evidence="2">
    <location>
        <begin position="234"/>
        <end position="252"/>
    </location>
</feature>
<feature type="transmembrane region" description="Helical" evidence="2">
    <location>
        <begin position="77"/>
        <end position="99"/>
    </location>
</feature>
<dbReference type="EMBL" id="LDAU01000205">
    <property type="protein sequence ID" value="KRW99629.1"/>
    <property type="molecule type" value="Genomic_DNA"/>
</dbReference>
<feature type="transmembrane region" description="Helical" evidence="2">
    <location>
        <begin position="204"/>
        <end position="222"/>
    </location>
</feature>
<feature type="transmembrane region" description="Helical" evidence="2">
    <location>
        <begin position="111"/>
        <end position="132"/>
    </location>
</feature>
<dbReference type="InterPro" id="IPR036259">
    <property type="entry name" value="MFS_trans_sf"/>
</dbReference>
<accession>A0A0V0QBL2</accession>
<feature type="transmembrane region" description="Helical" evidence="2">
    <location>
        <begin position="144"/>
        <end position="164"/>
    </location>
</feature>
<dbReference type="AlphaFoldDB" id="A0A0V0QBL2"/>
<feature type="compositionally biased region" description="Basic and acidic residues" evidence="1">
    <location>
        <begin position="297"/>
        <end position="312"/>
    </location>
</feature>
<dbReference type="InParanoid" id="A0A0V0QBL2"/>
<protein>
    <submittedName>
        <fullName evidence="3">Major facilitator superfamily domain, general substrate transporter</fullName>
    </submittedName>
</protein>
<feature type="transmembrane region" description="Helical" evidence="2">
    <location>
        <begin position="170"/>
        <end position="192"/>
    </location>
</feature>
<name>A0A0V0QBL2_PSEPJ</name>
<keyword evidence="2" id="KW-1133">Transmembrane helix</keyword>
<dbReference type="Gene3D" id="1.20.1250.20">
    <property type="entry name" value="MFS general substrate transporter like domains"/>
    <property type="match status" value="1"/>
</dbReference>
<keyword evidence="4" id="KW-1185">Reference proteome</keyword>
<reference evidence="3 4" key="1">
    <citation type="journal article" date="2015" name="Sci. Rep.">
        <title>Genome of the facultative scuticociliatosis pathogen Pseudocohnilembus persalinus provides insight into its virulence through horizontal gene transfer.</title>
        <authorList>
            <person name="Xiong J."/>
            <person name="Wang G."/>
            <person name="Cheng J."/>
            <person name="Tian M."/>
            <person name="Pan X."/>
            <person name="Warren A."/>
            <person name="Jiang C."/>
            <person name="Yuan D."/>
            <person name="Miao W."/>
        </authorList>
    </citation>
    <scope>NUCLEOTIDE SEQUENCE [LARGE SCALE GENOMIC DNA]</scope>
    <source>
        <strain evidence="3">36N120E</strain>
    </source>
</reference>
<feature type="region of interest" description="Disordered" evidence="1">
    <location>
        <begin position="297"/>
        <end position="316"/>
    </location>
</feature>
<feature type="region of interest" description="Disordered" evidence="1">
    <location>
        <begin position="33"/>
        <end position="58"/>
    </location>
</feature>
<keyword evidence="2" id="KW-0472">Membrane</keyword>
<organism evidence="3 4">
    <name type="scientific">Pseudocohnilembus persalinus</name>
    <name type="common">Ciliate</name>
    <dbReference type="NCBI Taxonomy" id="266149"/>
    <lineage>
        <taxon>Eukaryota</taxon>
        <taxon>Sar</taxon>
        <taxon>Alveolata</taxon>
        <taxon>Ciliophora</taxon>
        <taxon>Intramacronucleata</taxon>
        <taxon>Oligohymenophorea</taxon>
        <taxon>Scuticociliatia</taxon>
        <taxon>Philasterida</taxon>
        <taxon>Pseudocohnilembidae</taxon>
        <taxon>Pseudocohnilembus</taxon>
    </lineage>
</organism>
<evidence type="ECO:0000313" key="3">
    <source>
        <dbReference type="EMBL" id="KRW99629.1"/>
    </source>
</evidence>
<gene>
    <name evidence="3" type="ORF">PPERSA_03430</name>
</gene>
<proteinExistence type="predicted"/>
<dbReference type="Proteomes" id="UP000054937">
    <property type="component" value="Unassembled WGS sequence"/>
</dbReference>
<evidence type="ECO:0000256" key="2">
    <source>
        <dbReference type="SAM" id="Phobius"/>
    </source>
</evidence>
<comment type="caution">
    <text evidence="3">The sequence shown here is derived from an EMBL/GenBank/DDBJ whole genome shotgun (WGS) entry which is preliminary data.</text>
</comment>
<evidence type="ECO:0000256" key="1">
    <source>
        <dbReference type="SAM" id="MobiDB-lite"/>
    </source>
</evidence>
<dbReference type="SUPFAM" id="SSF103473">
    <property type="entry name" value="MFS general substrate transporter"/>
    <property type="match status" value="1"/>
</dbReference>
<sequence>MYEELDTKGELSQIIAGLNLNNKHITQEINEIFNEKNDKKQNRRKSSSQDSRNKNQNINQQAKQSFKRYMGPHKKSIRNHICALFIGITAYTHGFYPLLQNSIQYFGMGNFGIIAQFAVWFAMVFGGTLSGYISQLFSIRTCMLGGTLFTLMSYCGIVICHYFTQEFYIVFQILEYLGVLFFYCGYQLTYGCQLLQGLQQITNQYWMCIVYGLGNLSCAYFSSYLNGILLKENLNLILGYLIFIFFVPYLYLIQEYSEYSKEDEQIGCCNSEDQNKNTAQYNNVSVEHDNMLELSARDYHDEEEHHEHQEFKQEEEDIEYRKQNFIETDEL</sequence>
<evidence type="ECO:0000313" key="4">
    <source>
        <dbReference type="Proteomes" id="UP000054937"/>
    </source>
</evidence>
<keyword evidence="2" id="KW-0812">Transmembrane</keyword>